<protein>
    <submittedName>
        <fullName evidence="3">GNAT family protein</fullName>
        <ecNumber evidence="3">2.-.-.-</ecNumber>
    </submittedName>
</protein>
<organism evidence="3">
    <name type="scientific">Cellulosimicrobium sp. ES-005</name>
    <dbReference type="NCBI Taxonomy" id="3163031"/>
    <lineage>
        <taxon>Bacteria</taxon>
        <taxon>Bacillati</taxon>
        <taxon>Actinomycetota</taxon>
        <taxon>Actinomycetes</taxon>
        <taxon>Micrococcales</taxon>
        <taxon>Promicromonosporaceae</taxon>
        <taxon>Cellulosimicrobium</taxon>
    </lineage>
</organism>
<feature type="region of interest" description="Disordered" evidence="1">
    <location>
        <begin position="186"/>
        <end position="211"/>
    </location>
</feature>
<dbReference type="PANTHER" id="PTHR43441:SF10">
    <property type="entry name" value="ACETYLTRANSFERASE"/>
    <property type="match status" value="1"/>
</dbReference>
<reference evidence="3" key="1">
    <citation type="submission" date="2024-06" db="EMBL/GenBank/DDBJ databases">
        <title>Complete genome sequence of the cellulolytic actinobacterium, Cellulosimicrobium ES-005.</title>
        <authorList>
            <person name="Matthews C.T."/>
            <person name="Underwood K.D."/>
            <person name="Ghanchi K.M."/>
            <person name="Fields S.D."/>
            <person name="Gardner S.G."/>
        </authorList>
    </citation>
    <scope>NUCLEOTIDE SEQUENCE</scope>
    <source>
        <strain evidence="3">ES-005</strain>
    </source>
</reference>
<evidence type="ECO:0000256" key="1">
    <source>
        <dbReference type="SAM" id="MobiDB-lite"/>
    </source>
</evidence>
<dbReference type="InterPro" id="IPR000182">
    <property type="entry name" value="GNAT_dom"/>
</dbReference>
<dbReference type="AlphaFoldDB" id="A0AAU8G4N3"/>
<name>A0AAU8G4N3_9MICO</name>
<dbReference type="EC" id="2.-.-.-" evidence="3"/>
<evidence type="ECO:0000313" key="3">
    <source>
        <dbReference type="EMBL" id="XCH31628.1"/>
    </source>
</evidence>
<evidence type="ECO:0000259" key="2">
    <source>
        <dbReference type="PROSITE" id="PS51186"/>
    </source>
</evidence>
<dbReference type="GO" id="GO:0005737">
    <property type="term" value="C:cytoplasm"/>
    <property type="evidence" value="ECO:0007669"/>
    <property type="project" value="TreeGrafter"/>
</dbReference>
<dbReference type="EMBL" id="CP159290">
    <property type="protein sequence ID" value="XCH31628.1"/>
    <property type="molecule type" value="Genomic_DNA"/>
</dbReference>
<gene>
    <name evidence="3" type="ORF">ABRQ22_08085</name>
</gene>
<dbReference type="GO" id="GO:1990189">
    <property type="term" value="F:protein N-terminal-serine acetyltransferase activity"/>
    <property type="evidence" value="ECO:0007669"/>
    <property type="project" value="TreeGrafter"/>
</dbReference>
<proteinExistence type="predicted"/>
<dbReference type="RefSeq" id="WP_353709171.1">
    <property type="nucleotide sequence ID" value="NZ_CP159290.1"/>
</dbReference>
<sequence length="211" mass="22684">MHPFALDDGRVHLSTPTLDDVDAITAACQDAETAAWTVVPSPYAREDAVQFVSEYVGPGWERGDVLTWGVRDSAGPAGIPGPDGVGALLGMVGLSLDDAPEGRRSAEIGYWTAPEARGRGLMTAACRLVVDWAFDPEGGGLARLFWQAYVGNWPSRRTAWRLGFRVEGTVRGFALQRGERRDAWLGTLLPDDPRAPNEPWPADAPSSGRAA</sequence>
<dbReference type="CDD" id="cd04301">
    <property type="entry name" value="NAT_SF"/>
    <property type="match status" value="1"/>
</dbReference>
<dbReference type="Gene3D" id="3.40.630.30">
    <property type="match status" value="1"/>
</dbReference>
<dbReference type="InterPro" id="IPR016181">
    <property type="entry name" value="Acyl_CoA_acyltransferase"/>
</dbReference>
<feature type="domain" description="N-acetyltransferase" evidence="2">
    <location>
        <begin position="38"/>
        <end position="190"/>
    </location>
</feature>
<dbReference type="SUPFAM" id="SSF55729">
    <property type="entry name" value="Acyl-CoA N-acyltransferases (Nat)"/>
    <property type="match status" value="1"/>
</dbReference>
<dbReference type="GO" id="GO:0008999">
    <property type="term" value="F:protein-N-terminal-alanine acetyltransferase activity"/>
    <property type="evidence" value="ECO:0007669"/>
    <property type="project" value="TreeGrafter"/>
</dbReference>
<accession>A0AAU8G4N3</accession>
<dbReference type="PANTHER" id="PTHR43441">
    <property type="entry name" value="RIBOSOMAL-PROTEIN-SERINE ACETYLTRANSFERASE"/>
    <property type="match status" value="1"/>
</dbReference>
<dbReference type="PROSITE" id="PS51186">
    <property type="entry name" value="GNAT"/>
    <property type="match status" value="1"/>
</dbReference>
<dbReference type="Pfam" id="PF13302">
    <property type="entry name" value="Acetyltransf_3"/>
    <property type="match status" value="1"/>
</dbReference>
<keyword evidence="3" id="KW-0808">Transferase</keyword>
<dbReference type="InterPro" id="IPR051908">
    <property type="entry name" value="Ribosomal_N-acetyltransferase"/>
</dbReference>